<dbReference type="InterPro" id="IPR021115">
    <property type="entry name" value="Pyridoxal-P_BS"/>
</dbReference>
<evidence type="ECO:0000256" key="6">
    <source>
        <dbReference type="RuleBase" id="RU000382"/>
    </source>
</evidence>
<dbReference type="InterPro" id="IPR010977">
    <property type="entry name" value="Aromatic_deC"/>
</dbReference>
<dbReference type="EMBL" id="JBHTIW010000005">
    <property type="protein sequence ID" value="MFD0920208.1"/>
    <property type="molecule type" value="Genomic_DNA"/>
</dbReference>
<dbReference type="Gene3D" id="1.20.1340.10">
    <property type="entry name" value="dopa decarboxylase, N-terminal domain"/>
    <property type="match status" value="1"/>
</dbReference>
<evidence type="ECO:0000313" key="8">
    <source>
        <dbReference type="Proteomes" id="UP001597018"/>
    </source>
</evidence>
<dbReference type="PANTHER" id="PTHR11999">
    <property type="entry name" value="GROUP II PYRIDOXAL-5-PHOSPHATE DECARBOXYLASE"/>
    <property type="match status" value="1"/>
</dbReference>
<dbReference type="InterPro" id="IPR002129">
    <property type="entry name" value="PyrdxlP-dep_de-COase"/>
</dbReference>
<dbReference type="Gene3D" id="3.90.1150.10">
    <property type="entry name" value="Aspartate Aminotransferase, domain 1"/>
    <property type="match status" value="1"/>
</dbReference>
<dbReference type="InterPro" id="IPR015422">
    <property type="entry name" value="PyrdxlP-dep_Trfase_small"/>
</dbReference>
<dbReference type="RefSeq" id="WP_345600840.1">
    <property type="nucleotide sequence ID" value="NZ_BAABLT010000020.1"/>
</dbReference>
<gene>
    <name evidence="7" type="ORF">ACFQ16_10705</name>
</gene>
<organism evidence="7 8">
    <name type="scientific">Saccharopolyspora rosea</name>
    <dbReference type="NCBI Taxonomy" id="524884"/>
    <lineage>
        <taxon>Bacteria</taxon>
        <taxon>Bacillati</taxon>
        <taxon>Actinomycetota</taxon>
        <taxon>Actinomycetes</taxon>
        <taxon>Pseudonocardiales</taxon>
        <taxon>Pseudonocardiaceae</taxon>
        <taxon>Saccharopolyspora</taxon>
    </lineage>
</organism>
<evidence type="ECO:0000256" key="4">
    <source>
        <dbReference type="ARBA" id="ARBA00022898"/>
    </source>
</evidence>
<evidence type="ECO:0000256" key="2">
    <source>
        <dbReference type="ARBA" id="ARBA00009533"/>
    </source>
</evidence>
<dbReference type="Proteomes" id="UP001597018">
    <property type="component" value="Unassembled WGS sequence"/>
</dbReference>
<protein>
    <submittedName>
        <fullName evidence="7">Pyridoxal phosphate-dependent decarboxylase family protein</fullName>
    </submittedName>
</protein>
<dbReference type="InterPro" id="IPR015421">
    <property type="entry name" value="PyrdxlP-dep_Trfase_major"/>
</dbReference>
<comment type="similarity">
    <text evidence="2 6">Belongs to the group II decarboxylase family.</text>
</comment>
<keyword evidence="8" id="KW-1185">Reference proteome</keyword>
<accession>A0ABW3FRG0</accession>
<evidence type="ECO:0000256" key="3">
    <source>
        <dbReference type="ARBA" id="ARBA00022793"/>
    </source>
</evidence>
<name>A0ABW3FRG0_9PSEU</name>
<comment type="caution">
    <text evidence="7">The sequence shown here is derived from an EMBL/GenBank/DDBJ whole genome shotgun (WGS) entry which is preliminary data.</text>
</comment>
<proteinExistence type="inferred from homology"/>
<reference evidence="8" key="1">
    <citation type="journal article" date="2019" name="Int. J. Syst. Evol. Microbiol.">
        <title>The Global Catalogue of Microorganisms (GCM) 10K type strain sequencing project: providing services to taxonomists for standard genome sequencing and annotation.</title>
        <authorList>
            <consortium name="The Broad Institute Genomics Platform"/>
            <consortium name="The Broad Institute Genome Sequencing Center for Infectious Disease"/>
            <person name="Wu L."/>
            <person name="Ma J."/>
        </authorList>
    </citation>
    <scope>NUCLEOTIDE SEQUENCE [LARGE SCALE GENOMIC DNA]</scope>
    <source>
        <strain evidence="8">CCUG 56401</strain>
    </source>
</reference>
<dbReference type="PRINTS" id="PR00800">
    <property type="entry name" value="YHDCRBOXLASE"/>
</dbReference>
<dbReference type="Gene3D" id="3.40.640.10">
    <property type="entry name" value="Type I PLP-dependent aspartate aminotransferase-like (Major domain)"/>
    <property type="match status" value="1"/>
</dbReference>
<keyword evidence="3" id="KW-0210">Decarboxylase</keyword>
<dbReference type="SUPFAM" id="SSF53383">
    <property type="entry name" value="PLP-dependent transferases"/>
    <property type="match status" value="1"/>
</dbReference>
<dbReference type="Pfam" id="PF00282">
    <property type="entry name" value="Pyridoxal_deC"/>
    <property type="match status" value="1"/>
</dbReference>
<evidence type="ECO:0000256" key="1">
    <source>
        <dbReference type="ARBA" id="ARBA00001933"/>
    </source>
</evidence>
<keyword evidence="4 6" id="KW-0663">Pyridoxal phosphate</keyword>
<sequence>MPDTPALSLNDEERMRAGRLLTEFFDDYERSIPQRPLVPALDREVLADMLTTPLPEEGIGVEGLFREINQKILPNSTTVAHPRFLAYVLGPPNGIAPYAEAIAATINQNCNFWQLSPAASVVERAVVAWLAGLFGYGEQAGGILTGGGSIATLNALTTALHARRPRFREEGLQTVDPALVVYTSAEAHRCVDKAAAILGIGLNNVRRIATDDRYRMRVDVLEKAIRADRDAGREPFCVVATPGTVTSGSIDPIADIADVCERQDLWLHLDGAFGGLFVLSERKREAFQACCRANSIAIDPHKLLFAPLEAGCLLVRDRTSLTDAYAFSASYLTVEEDPVMVDYMDYGPQLSRGFKALKIWSALQTFGIGAFRSVMDRMLDLARYMADLIEAERDLELMAPVSLTAVCFRINNATEAEHNAALATLVDEGTALLGPAHLNGQHGMRACVTNYRTSHSDIEQIVARLARIARRHRAAANK</sequence>
<comment type="cofactor">
    <cofactor evidence="1 6">
        <name>pyridoxal 5'-phosphate</name>
        <dbReference type="ChEBI" id="CHEBI:597326"/>
    </cofactor>
</comment>
<evidence type="ECO:0000256" key="5">
    <source>
        <dbReference type="ARBA" id="ARBA00023239"/>
    </source>
</evidence>
<dbReference type="PANTHER" id="PTHR11999:SF70">
    <property type="entry name" value="MIP05841P"/>
    <property type="match status" value="1"/>
</dbReference>
<dbReference type="InterPro" id="IPR015424">
    <property type="entry name" value="PyrdxlP-dep_Trfase"/>
</dbReference>
<evidence type="ECO:0000313" key="7">
    <source>
        <dbReference type="EMBL" id="MFD0920208.1"/>
    </source>
</evidence>
<dbReference type="PROSITE" id="PS00392">
    <property type="entry name" value="DDC_GAD_HDC_YDC"/>
    <property type="match status" value="1"/>
</dbReference>
<keyword evidence="5 6" id="KW-0456">Lyase</keyword>